<name>A0ACC6PDA0_9BACL</name>
<keyword evidence="1" id="KW-0238">DNA-binding</keyword>
<protein>
    <submittedName>
        <fullName evidence="1">LacI family DNA-binding transcriptional regulator</fullName>
    </submittedName>
</protein>
<evidence type="ECO:0000313" key="1">
    <source>
        <dbReference type="EMBL" id="MEJ8304886.1"/>
    </source>
</evidence>
<dbReference type="EMBL" id="JBBKAR010000034">
    <property type="protein sequence ID" value="MEJ8304886.1"/>
    <property type="molecule type" value="Genomic_DNA"/>
</dbReference>
<evidence type="ECO:0000313" key="2">
    <source>
        <dbReference type="Proteomes" id="UP001380953"/>
    </source>
</evidence>
<proteinExistence type="predicted"/>
<reference evidence="1" key="1">
    <citation type="submission" date="2024-03" db="EMBL/GenBank/DDBJ databases">
        <title>Whole genome sequecning of epiphytes from Marcgravia umbellata leaves.</title>
        <authorList>
            <person name="Kumar G."/>
            <person name="Savka M.A."/>
        </authorList>
    </citation>
    <scope>NUCLEOTIDE SEQUENCE</scope>
    <source>
        <strain evidence="1">RIT_BL5</strain>
    </source>
</reference>
<comment type="caution">
    <text evidence="1">The sequence shown here is derived from an EMBL/GenBank/DDBJ whole genome shotgun (WGS) entry which is preliminary data.</text>
</comment>
<organism evidence="1 2">
    <name type="scientific">Saccharibacillus sacchari</name>
    <dbReference type="NCBI Taxonomy" id="456493"/>
    <lineage>
        <taxon>Bacteria</taxon>
        <taxon>Bacillati</taxon>
        <taxon>Bacillota</taxon>
        <taxon>Bacilli</taxon>
        <taxon>Bacillales</taxon>
        <taxon>Paenibacillaceae</taxon>
        <taxon>Saccharibacillus</taxon>
    </lineage>
</organism>
<sequence>MSNLEQIAKLSGFSKATVSRVLNKSRHVSPETREKILQVIRDMDYVPNRNAVSLSKGKTLQIGMITAGITEVILPFMTSFVEVAAEHGFQTIIYTSDSDRKRELQAFEDLKQKRVDGLLIITCVNELSVVSSYNKYGPIVSWQRMDRPDIPSVAMDQYDGYALAIEHLLSRGVTQIANAFGRPSSLNTLRRIQAYEDKMTANGLPIRRDWYFNAVYHLEEGQEVVRRLLGAPLRQRTGTYARREAAAGEPGVLEADEKARETARSADERASRPRLEWTSDMPDAPHAQNGRPSGRACGDPDSDGPVRPHGLAAAPFGEAATSYAAAHEAPVPANELPQAILCANDYVAAGILSEARRMGWDVPGKLRVVSFDNMQIAGTLGLTSVQNPIRDQAHNAFALLSPDLLGRQIPLKPLGFSLIVRETT</sequence>
<accession>A0ACC6PDA0</accession>
<gene>
    <name evidence="1" type="ORF">WKI47_13350</name>
</gene>
<dbReference type="Proteomes" id="UP001380953">
    <property type="component" value="Unassembled WGS sequence"/>
</dbReference>
<keyword evidence="2" id="KW-1185">Reference proteome</keyword>